<evidence type="ECO:0000256" key="1">
    <source>
        <dbReference type="SAM" id="MobiDB-lite"/>
    </source>
</evidence>
<protein>
    <submittedName>
        <fullName evidence="3">Kinase-like domain-containing protein</fullName>
    </submittedName>
</protein>
<evidence type="ECO:0000313" key="3">
    <source>
        <dbReference type="EMBL" id="ORY06041.1"/>
    </source>
</evidence>
<accession>A0A1Y1Z707</accession>
<dbReference type="Proteomes" id="UP000193144">
    <property type="component" value="Unassembled WGS sequence"/>
</dbReference>
<keyword evidence="3" id="KW-0808">Transferase</keyword>
<sequence length="363" mass="40561">MHLPPLDVAVYPVVTMSHGRHGGRSTRPLSSTSTSSSASSTRTTAVSTTTPDFTSIQKVIRNVFRSSKITVQQVERLQGRLHQVYLARLADGSSLVLKCPPPFNTRMLRHEKHSLETERKTLETLREYTQLSVPQVIKYDSQGGTLGLPFLMTSYLPGRKLSEQSSILSASERKTIDRTLGAYVRSLTALSATQFGPTHRVFAKKGSKSWREAFLALLESALRDAEDMLVTVPYDSIRYYVGRHTQFLDEVTEPRLVALNCCDPDNVLLDEQTKEVTGLVGFSNVIWGDPLMSGGIADGSESFFEGYGQCPTRTTSERARISMYTTYRAVLQIVSHYYRPHLDIDELEARRALTYALNNLAQT</sequence>
<evidence type="ECO:0000313" key="4">
    <source>
        <dbReference type="Proteomes" id="UP000193144"/>
    </source>
</evidence>
<dbReference type="EMBL" id="MCFA01000120">
    <property type="protein sequence ID" value="ORY06041.1"/>
    <property type="molecule type" value="Genomic_DNA"/>
</dbReference>
<comment type="caution">
    <text evidence="3">The sequence shown here is derived from an EMBL/GenBank/DDBJ whole genome shotgun (WGS) entry which is preliminary data.</text>
</comment>
<dbReference type="PANTHER" id="PTHR21310">
    <property type="entry name" value="AMINOGLYCOSIDE PHOSPHOTRANSFERASE-RELATED-RELATED"/>
    <property type="match status" value="1"/>
</dbReference>
<dbReference type="SUPFAM" id="SSF56112">
    <property type="entry name" value="Protein kinase-like (PK-like)"/>
    <property type="match status" value="1"/>
</dbReference>
<feature type="region of interest" description="Disordered" evidence="1">
    <location>
        <begin position="17"/>
        <end position="48"/>
    </location>
</feature>
<evidence type="ECO:0000259" key="2">
    <source>
        <dbReference type="Pfam" id="PF01636"/>
    </source>
</evidence>
<gene>
    <name evidence="3" type="ORF">BCR34DRAFT_490472</name>
</gene>
<dbReference type="OrthoDB" id="5210591at2759"/>
<dbReference type="Pfam" id="PF01636">
    <property type="entry name" value="APH"/>
    <property type="match status" value="1"/>
</dbReference>
<dbReference type="AlphaFoldDB" id="A0A1Y1Z707"/>
<dbReference type="PANTHER" id="PTHR21310:SF59">
    <property type="entry name" value="AMINOGLYCOSIDE PHOSPHOTRANSFERASE DOMAIN-CONTAINING PROTEIN"/>
    <property type="match status" value="1"/>
</dbReference>
<keyword evidence="4" id="KW-1185">Reference proteome</keyword>
<feature type="compositionally biased region" description="Low complexity" evidence="1">
    <location>
        <begin position="25"/>
        <end position="48"/>
    </location>
</feature>
<dbReference type="InterPro" id="IPR002575">
    <property type="entry name" value="Aminoglycoside_PTrfase"/>
</dbReference>
<dbReference type="InterPro" id="IPR011009">
    <property type="entry name" value="Kinase-like_dom_sf"/>
</dbReference>
<keyword evidence="3" id="KW-0418">Kinase</keyword>
<name>A0A1Y1Z707_9PLEO</name>
<dbReference type="Gene3D" id="3.30.200.20">
    <property type="entry name" value="Phosphorylase Kinase, domain 1"/>
    <property type="match status" value="1"/>
</dbReference>
<dbReference type="InterPro" id="IPR051678">
    <property type="entry name" value="AGP_Transferase"/>
</dbReference>
<organism evidence="3 4">
    <name type="scientific">Clohesyomyces aquaticus</name>
    <dbReference type="NCBI Taxonomy" id="1231657"/>
    <lineage>
        <taxon>Eukaryota</taxon>
        <taxon>Fungi</taxon>
        <taxon>Dikarya</taxon>
        <taxon>Ascomycota</taxon>
        <taxon>Pezizomycotina</taxon>
        <taxon>Dothideomycetes</taxon>
        <taxon>Pleosporomycetidae</taxon>
        <taxon>Pleosporales</taxon>
        <taxon>Lindgomycetaceae</taxon>
        <taxon>Clohesyomyces</taxon>
    </lineage>
</organism>
<proteinExistence type="predicted"/>
<feature type="domain" description="Aminoglycoside phosphotransferase" evidence="2">
    <location>
        <begin position="78"/>
        <end position="291"/>
    </location>
</feature>
<reference evidence="3 4" key="1">
    <citation type="submission" date="2016-07" db="EMBL/GenBank/DDBJ databases">
        <title>Pervasive Adenine N6-methylation of Active Genes in Fungi.</title>
        <authorList>
            <consortium name="DOE Joint Genome Institute"/>
            <person name="Mondo S.J."/>
            <person name="Dannebaum R.O."/>
            <person name="Kuo R.C."/>
            <person name="Labutti K."/>
            <person name="Haridas S."/>
            <person name="Kuo A."/>
            <person name="Salamov A."/>
            <person name="Ahrendt S.R."/>
            <person name="Lipzen A."/>
            <person name="Sullivan W."/>
            <person name="Andreopoulos W.B."/>
            <person name="Clum A."/>
            <person name="Lindquist E."/>
            <person name="Daum C."/>
            <person name="Ramamoorthy G.K."/>
            <person name="Gryganskyi A."/>
            <person name="Culley D."/>
            <person name="Magnuson J.K."/>
            <person name="James T.Y."/>
            <person name="O'Malley M.A."/>
            <person name="Stajich J.E."/>
            <person name="Spatafora J.W."/>
            <person name="Visel A."/>
            <person name="Grigoriev I.V."/>
        </authorList>
    </citation>
    <scope>NUCLEOTIDE SEQUENCE [LARGE SCALE GENOMIC DNA]</scope>
    <source>
        <strain evidence="3 4">CBS 115471</strain>
    </source>
</reference>
<dbReference type="GO" id="GO:0016301">
    <property type="term" value="F:kinase activity"/>
    <property type="evidence" value="ECO:0007669"/>
    <property type="project" value="UniProtKB-KW"/>
</dbReference>
<dbReference type="Gene3D" id="3.90.1200.10">
    <property type="match status" value="1"/>
</dbReference>